<keyword evidence="1" id="KW-1133">Transmembrane helix</keyword>
<keyword evidence="1" id="KW-0812">Transmembrane</keyword>
<accession>A0A1H3III1</accession>
<sequence>MVTLGALEPGELVLLTVALVGVIPVALRYSDEAKWFTVGYCCLVIGAIATNAEALFLGDLLNFVEHGVGLLGSGLAFAYAAYERRESLLGAGSAGSETPEATEVAEG</sequence>
<evidence type="ECO:0000313" key="3">
    <source>
        <dbReference type="Proteomes" id="UP000199170"/>
    </source>
</evidence>
<keyword evidence="3" id="KW-1185">Reference proteome</keyword>
<evidence type="ECO:0000313" key="2">
    <source>
        <dbReference type="EMBL" id="SDY27472.1"/>
    </source>
</evidence>
<feature type="transmembrane region" description="Helical" evidence="1">
    <location>
        <begin position="12"/>
        <end position="30"/>
    </location>
</feature>
<dbReference type="Proteomes" id="UP000199170">
    <property type="component" value="Unassembled WGS sequence"/>
</dbReference>
<name>A0A1H3III1_9EURY</name>
<protein>
    <submittedName>
        <fullName evidence="2">Uncharacterized protein</fullName>
    </submittedName>
</protein>
<keyword evidence="1" id="KW-0472">Membrane</keyword>
<gene>
    <name evidence="2" type="ORF">SAMN04487946_11017</name>
</gene>
<proteinExistence type="predicted"/>
<dbReference type="OrthoDB" id="204958at2157"/>
<dbReference type="EMBL" id="FNPB01000010">
    <property type="protein sequence ID" value="SDY27472.1"/>
    <property type="molecule type" value="Genomic_DNA"/>
</dbReference>
<reference evidence="3" key="1">
    <citation type="submission" date="2016-10" db="EMBL/GenBank/DDBJ databases">
        <authorList>
            <person name="Varghese N."/>
            <person name="Submissions S."/>
        </authorList>
    </citation>
    <scope>NUCLEOTIDE SEQUENCE [LARGE SCALE GENOMIC DNA]</scope>
    <source>
        <strain evidence="3">CGMCC 1.10118</strain>
    </source>
</reference>
<evidence type="ECO:0000256" key="1">
    <source>
        <dbReference type="SAM" id="Phobius"/>
    </source>
</evidence>
<organism evidence="2 3">
    <name type="scientific">Halobellus clavatus</name>
    <dbReference type="NCBI Taxonomy" id="660517"/>
    <lineage>
        <taxon>Archaea</taxon>
        <taxon>Methanobacteriati</taxon>
        <taxon>Methanobacteriota</taxon>
        <taxon>Stenosarchaea group</taxon>
        <taxon>Halobacteria</taxon>
        <taxon>Halobacteriales</taxon>
        <taxon>Haloferacaceae</taxon>
        <taxon>Halobellus</taxon>
    </lineage>
</organism>
<dbReference type="RefSeq" id="WP_089768227.1">
    <property type="nucleotide sequence ID" value="NZ_FNPB01000010.1"/>
</dbReference>
<dbReference type="AlphaFoldDB" id="A0A1H3III1"/>
<feature type="transmembrane region" description="Helical" evidence="1">
    <location>
        <begin position="37"/>
        <end position="57"/>
    </location>
</feature>
<dbReference type="STRING" id="660517.SAMN04487946_11017"/>
<feature type="transmembrane region" description="Helical" evidence="1">
    <location>
        <begin position="63"/>
        <end position="82"/>
    </location>
</feature>